<proteinExistence type="predicted"/>
<reference evidence="1 2" key="1">
    <citation type="journal article" date="2015" name="Proc. Natl. Acad. Sci. U.S.A.">
        <title>The resurrection genome of Boea hygrometrica: A blueprint for survival of dehydration.</title>
        <authorList>
            <person name="Xiao L."/>
            <person name="Yang G."/>
            <person name="Zhang L."/>
            <person name="Yang X."/>
            <person name="Zhao S."/>
            <person name="Ji Z."/>
            <person name="Zhou Q."/>
            <person name="Hu M."/>
            <person name="Wang Y."/>
            <person name="Chen M."/>
            <person name="Xu Y."/>
            <person name="Jin H."/>
            <person name="Xiao X."/>
            <person name="Hu G."/>
            <person name="Bao F."/>
            <person name="Hu Y."/>
            <person name="Wan P."/>
            <person name="Li L."/>
            <person name="Deng X."/>
            <person name="Kuang T."/>
            <person name="Xiang C."/>
            <person name="Zhu J.K."/>
            <person name="Oliver M.J."/>
            <person name="He Y."/>
        </authorList>
    </citation>
    <scope>NUCLEOTIDE SEQUENCE [LARGE SCALE GENOMIC DNA]</scope>
    <source>
        <strain evidence="2">cv. XS01</strain>
    </source>
</reference>
<gene>
    <name evidence="1" type="ORF">F511_26276</name>
</gene>
<accession>A0A2Z7CA50</accession>
<name>A0A2Z7CA50_9LAMI</name>
<evidence type="ECO:0000313" key="1">
    <source>
        <dbReference type="EMBL" id="KZV42881.1"/>
    </source>
</evidence>
<sequence>MCLSVESTRPDSSGQFDEENPIVLISSGLLVQSDEGVSDLVVDRIDVTTAINREAPGVLTVPGSNLNLPLRPGSGIRIRRCANRYCMWDGWVLQVNQLDRVLNTHRSAQLTMLISAHITQLTMVEIAHDARVSTLKQMDTPVREYIRKFENGCYFVPLIGRDVEEKLRHFVDGLRPTLKHDVRLTEPKDFRSAVDKALRAEQDWKEIEEERHQKRQAFQLKNQRQSKLSSPVDEQCIDEGFKKVSVEHSEGDKVTRSDQLRASAQVTVSGTVHVTWIISTSRAQLTLLSSAHADQIRSRTSTIVHSPPLLNFDSFNCVWSYPVQFRCCSRALLYHSVAYRMRGRAEIPHSHLPPGFS</sequence>
<dbReference type="Proteomes" id="UP000250235">
    <property type="component" value="Unassembled WGS sequence"/>
</dbReference>
<evidence type="ECO:0000313" key="2">
    <source>
        <dbReference type="Proteomes" id="UP000250235"/>
    </source>
</evidence>
<dbReference type="EMBL" id="KQ998942">
    <property type="protein sequence ID" value="KZV42881.1"/>
    <property type="molecule type" value="Genomic_DNA"/>
</dbReference>
<dbReference type="OrthoDB" id="1936908at2759"/>
<keyword evidence="2" id="KW-1185">Reference proteome</keyword>
<organism evidence="1 2">
    <name type="scientific">Dorcoceras hygrometricum</name>
    <dbReference type="NCBI Taxonomy" id="472368"/>
    <lineage>
        <taxon>Eukaryota</taxon>
        <taxon>Viridiplantae</taxon>
        <taxon>Streptophyta</taxon>
        <taxon>Embryophyta</taxon>
        <taxon>Tracheophyta</taxon>
        <taxon>Spermatophyta</taxon>
        <taxon>Magnoliopsida</taxon>
        <taxon>eudicotyledons</taxon>
        <taxon>Gunneridae</taxon>
        <taxon>Pentapetalae</taxon>
        <taxon>asterids</taxon>
        <taxon>lamiids</taxon>
        <taxon>Lamiales</taxon>
        <taxon>Gesneriaceae</taxon>
        <taxon>Didymocarpoideae</taxon>
        <taxon>Trichosporeae</taxon>
        <taxon>Loxocarpinae</taxon>
        <taxon>Dorcoceras</taxon>
    </lineage>
</organism>
<dbReference type="AlphaFoldDB" id="A0A2Z7CA50"/>
<protein>
    <submittedName>
        <fullName evidence="1">Uncharacterized protein</fullName>
    </submittedName>
</protein>